<accession>A0A917ER63</accession>
<dbReference type="AlphaFoldDB" id="A0A917ER63"/>
<feature type="signal peptide" evidence="1">
    <location>
        <begin position="1"/>
        <end position="22"/>
    </location>
</feature>
<organism evidence="2 3">
    <name type="scientific">Priestia taiwanensis</name>
    <dbReference type="NCBI Taxonomy" id="1347902"/>
    <lineage>
        <taxon>Bacteria</taxon>
        <taxon>Bacillati</taxon>
        <taxon>Bacillota</taxon>
        <taxon>Bacilli</taxon>
        <taxon>Bacillales</taxon>
        <taxon>Bacillaceae</taxon>
        <taxon>Priestia</taxon>
    </lineage>
</organism>
<feature type="chain" id="PRO_5038056886" description="DUF4198 domain-containing protein" evidence="1">
    <location>
        <begin position="23"/>
        <end position="238"/>
    </location>
</feature>
<name>A0A917ER63_9BACI</name>
<evidence type="ECO:0000313" key="2">
    <source>
        <dbReference type="EMBL" id="GGE68962.1"/>
    </source>
</evidence>
<proteinExistence type="predicted"/>
<sequence>MKTFSLCVLAMLVICHTGKAYAVERVVTSHIISDVWYDDIFLIADKVDSMSTNNFTVQIGSSVGGALLYHFPNWYNIKFAPKLHYEDINKDKLKDVIVALITDSGTSISTKEIHVLNQVEDPNRRYEEVPVESIHDAVGRFVKMEQKGNIITLSIGEKKYVVDYATFGYATPVDSPGAGSIEDYTPENGVLYGSTNVFVTIPEARIGNLKVKYRWEGKMYKAESVTFVQERPRHRLNK</sequence>
<gene>
    <name evidence="2" type="ORF">GCM10007140_18790</name>
</gene>
<evidence type="ECO:0000313" key="3">
    <source>
        <dbReference type="Proteomes" id="UP000605259"/>
    </source>
</evidence>
<dbReference type="Proteomes" id="UP000605259">
    <property type="component" value="Unassembled WGS sequence"/>
</dbReference>
<comment type="caution">
    <text evidence="2">The sequence shown here is derived from an EMBL/GenBank/DDBJ whole genome shotgun (WGS) entry which is preliminary data.</text>
</comment>
<evidence type="ECO:0000256" key="1">
    <source>
        <dbReference type="SAM" id="SignalP"/>
    </source>
</evidence>
<dbReference type="RefSeq" id="WP_188388105.1">
    <property type="nucleotide sequence ID" value="NZ_BMFK01000001.1"/>
</dbReference>
<dbReference type="EMBL" id="BMFK01000001">
    <property type="protein sequence ID" value="GGE68962.1"/>
    <property type="molecule type" value="Genomic_DNA"/>
</dbReference>
<reference evidence="2" key="1">
    <citation type="journal article" date="2014" name="Int. J. Syst. Evol. Microbiol.">
        <title>Complete genome sequence of Corynebacterium casei LMG S-19264T (=DSM 44701T), isolated from a smear-ripened cheese.</title>
        <authorList>
            <consortium name="US DOE Joint Genome Institute (JGI-PGF)"/>
            <person name="Walter F."/>
            <person name="Albersmeier A."/>
            <person name="Kalinowski J."/>
            <person name="Ruckert C."/>
        </authorList>
    </citation>
    <scope>NUCLEOTIDE SEQUENCE</scope>
    <source>
        <strain evidence="2">CGMCC 1.12698</strain>
    </source>
</reference>
<keyword evidence="1" id="KW-0732">Signal</keyword>
<evidence type="ECO:0008006" key="4">
    <source>
        <dbReference type="Google" id="ProtNLM"/>
    </source>
</evidence>
<reference evidence="2" key="2">
    <citation type="submission" date="2020-09" db="EMBL/GenBank/DDBJ databases">
        <authorList>
            <person name="Sun Q."/>
            <person name="Zhou Y."/>
        </authorList>
    </citation>
    <scope>NUCLEOTIDE SEQUENCE</scope>
    <source>
        <strain evidence="2">CGMCC 1.12698</strain>
    </source>
</reference>
<protein>
    <recommendedName>
        <fullName evidence="4">DUF4198 domain-containing protein</fullName>
    </recommendedName>
</protein>
<keyword evidence="3" id="KW-1185">Reference proteome</keyword>